<reference evidence="1" key="1">
    <citation type="submission" date="2024-05" db="EMBL/GenBank/DDBJ databases">
        <title>Planctomycetes of the genus Singulisphaera possess chitinolytic capabilities.</title>
        <authorList>
            <person name="Ivanova A."/>
        </authorList>
    </citation>
    <scope>NUCLEOTIDE SEQUENCE</scope>
    <source>
        <strain evidence="1">Ch08T</strain>
    </source>
</reference>
<evidence type="ECO:0000313" key="1">
    <source>
        <dbReference type="EMBL" id="XBH02299.1"/>
    </source>
</evidence>
<accession>A0AAU7CAG1</accession>
<proteinExistence type="predicted"/>
<gene>
    <name evidence="1" type="ORF">V5E97_28775</name>
</gene>
<dbReference type="AlphaFoldDB" id="A0AAU7CAG1"/>
<dbReference type="EMBL" id="CP155447">
    <property type="protein sequence ID" value="XBH02299.1"/>
    <property type="molecule type" value="Genomic_DNA"/>
</dbReference>
<sequence length="208" mass="23964">MSLSLDELRKQVREIVERIRLSSIIQTDDHVPEMPPTLYHYTGVDGFMGILTTGKVWATHAQYLNDSQELVYASTLANEIIADDLRTESVLVRLFLKYLSFYLSDYSTVDTYITSFCAKSDLLSQWRGYGRNLGYALGFDPDDRLSATPIVENARIVKVVYSPTHQRQIIKAHIDCYVSRLIFCDDWFDEDALREIDQIVPIRHGLFD</sequence>
<organism evidence="1">
    <name type="scientific">Singulisphaera sp. Ch08</name>
    <dbReference type="NCBI Taxonomy" id="3120278"/>
    <lineage>
        <taxon>Bacteria</taxon>
        <taxon>Pseudomonadati</taxon>
        <taxon>Planctomycetota</taxon>
        <taxon>Planctomycetia</taxon>
        <taxon>Isosphaerales</taxon>
        <taxon>Isosphaeraceae</taxon>
        <taxon>Singulisphaera</taxon>
    </lineage>
</organism>
<name>A0AAU7CAG1_9BACT</name>
<protein>
    <recommendedName>
        <fullName evidence="2">DUF2971 domain-containing protein</fullName>
    </recommendedName>
</protein>
<evidence type="ECO:0008006" key="2">
    <source>
        <dbReference type="Google" id="ProtNLM"/>
    </source>
</evidence>
<dbReference type="RefSeq" id="WP_406695041.1">
    <property type="nucleotide sequence ID" value="NZ_CP155447.1"/>
</dbReference>